<feature type="compositionally biased region" description="Basic and acidic residues" evidence="2">
    <location>
        <begin position="48"/>
        <end position="63"/>
    </location>
</feature>
<sequence length="558" mass="61451">MRDPSDSGNPKQLKRDRRNCSETSEGAERKAQVKMRELKYLMGLEAKTSELLDDKGPPCRDQDMSEVTDEPVAISTNGSLPTEPEAIPAQLDLNAEPCTATNPDGDSNHREACSLRKHKKPCEDDNSASSRGLDLDLNVEDVPSQNPFHPYKKLDEQAKSKDVSECASSNTGPLEEKEKDPLKIWKEMKQNGFLSSSHGGIPVPKQRGRKIKNELLLKKRLELARKEHADKFAKLAAPSGLLNELNPGIINHVRNRRQVHSIIEALVKSEKPPSGHIGSRKGNHSRAAGKEHGTRKESGTFSDLGANWQKMSRPVSFNRSAEHGEHSIGPDMVGRMFTASLGPQYNPFNQNDPLALKLSASMGKASEASMSNEGSTNLGSVTSLSVKAATIASQWLELLHQDIKGRLAALRRSKKRVQAVISTELPFLISKEFSSDQENNPFAVKNYIVGPTPTAANAHRLRWSALFDQMDKALSEEEQQLEIWLNQVKEMQMHCEQGLQSANQYSTAYGLQNPGTTENMSRSGKADSSERELAVKAAAASIYSTCNFLLSKGDVSCF</sequence>
<reference evidence="4" key="2">
    <citation type="submission" date="2025-08" db="UniProtKB">
        <authorList>
            <consortium name="RefSeq"/>
        </authorList>
    </citation>
    <scope>IDENTIFICATION</scope>
    <source>
        <tissue evidence="4">Leaf</tissue>
    </source>
</reference>
<dbReference type="RefSeq" id="XP_031373687.1">
    <property type="nucleotide sequence ID" value="XM_031517827.1"/>
</dbReference>
<keyword evidence="3" id="KW-1185">Reference proteome</keyword>
<dbReference type="PANTHER" id="PTHR33924">
    <property type="entry name" value="CATION-TRANSPORTING ATPASE"/>
    <property type="match status" value="1"/>
</dbReference>
<dbReference type="Proteomes" id="UP000515151">
    <property type="component" value="Chromosome 8"/>
</dbReference>
<dbReference type="PANTHER" id="PTHR33924:SF5">
    <property type="entry name" value="CATION-TRANSPORTING ATPASE"/>
    <property type="match status" value="1"/>
</dbReference>
<accession>A0A6P8BSC6</accession>
<gene>
    <name evidence="4" type="primary">LOC116188454</name>
</gene>
<feature type="region of interest" description="Disordered" evidence="2">
    <location>
        <begin position="95"/>
        <end position="179"/>
    </location>
</feature>
<evidence type="ECO:0000256" key="2">
    <source>
        <dbReference type="SAM" id="MobiDB-lite"/>
    </source>
</evidence>
<dbReference type="AlphaFoldDB" id="A0A6P8BSC6"/>
<dbReference type="OrthoDB" id="1930341at2759"/>
<feature type="coiled-coil region" evidence="1">
    <location>
        <begin position="467"/>
        <end position="494"/>
    </location>
</feature>
<evidence type="ECO:0000256" key="1">
    <source>
        <dbReference type="SAM" id="Coils"/>
    </source>
</evidence>
<proteinExistence type="predicted"/>
<feature type="region of interest" description="Disordered" evidence="2">
    <location>
        <begin position="270"/>
        <end position="302"/>
    </location>
</feature>
<name>A0A6P8BSC6_PUNGR</name>
<evidence type="ECO:0000313" key="3">
    <source>
        <dbReference type="Proteomes" id="UP000515151"/>
    </source>
</evidence>
<dbReference type="GeneID" id="116188454"/>
<keyword evidence="1" id="KW-0175">Coiled coil</keyword>
<reference evidence="3" key="1">
    <citation type="journal article" date="2020" name="Plant Biotechnol. J.">
        <title>The pomegranate (Punica granatum L.) draft genome dissects genetic divergence between soft- and hard-seeded cultivars.</title>
        <authorList>
            <person name="Luo X."/>
            <person name="Li H."/>
            <person name="Wu Z."/>
            <person name="Yao W."/>
            <person name="Zhao P."/>
            <person name="Cao D."/>
            <person name="Yu H."/>
            <person name="Li K."/>
            <person name="Poudel K."/>
            <person name="Zhao D."/>
            <person name="Zhang F."/>
            <person name="Xia X."/>
            <person name="Chen L."/>
            <person name="Wang Q."/>
            <person name="Jing D."/>
            <person name="Cao S."/>
        </authorList>
    </citation>
    <scope>NUCLEOTIDE SEQUENCE [LARGE SCALE GENOMIC DNA]</scope>
    <source>
        <strain evidence="3">cv. Tunisia</strain>
    </source>
</reference>
<feature type="compositionally biased region" description="Basic and acidic residues" evidence="2">
    <location>
        <begin position="288"/>
        <end position="298"/>
    </location>
</feature>
<protein>
    <submittedName>
        <fullName evidence="4">Uncharacterized protein LOC116188454 isoform X1</fullName>
    </submittedName>
</protein>
<feature type="compositionally biased region" description="Polar residues" evidence="2">
    <location>
        <begin position="1"/>
        <end position="10"/>
    </location>
</feature>
<feature type="compositionally biased region" description="Basic and acidic residues" evidence="2">
    <location>
        <begin position="152"/>
        <end position="164"/>
    </location>
</feature>
<organism evidence="3 4">
    <name type="scientific">Punica granatum</name>
    <name type="common">Pomegranate</name>
    <dbReference type="NCBI Taxonomy" id="22663"/>
    <lineage>
        <taxon>Eukaryota</taxon>
        <taxon>Viridiplantae</taxon>
        <taxon>Streptophyta</taxon>
        <taxon>Embryophyta</taxon>
        <taxon>Tracheophyta</taxon>
        <taxon>Spermatophyta</taxon>
        <taxon>Magnoliopsida</taxon>
        <taxon>eudicotyledons</taxon>
        <taxon>Gunneridae</taxon>
        <taxon>Pentapetalae</taxon>
        <taxon>rosids</taxon>
        <taxon>malvids</taxon>
        <taxon>Myrtales</taxon>
        <taxon>Lythraceae</taxon>
        <taxon>Punica</taxon>
    </lineage>
</organism>
<feature type="region of interest" description="Disordered" evidence="2">
    <location>
        <begin position="48"/>
        <end position="67"/>
    </location>
</feature>
<feature type="region of interest" description="Disordered" evidence="2">
    <location>
        <begin position="1"/>
        <end position="32"/>
    </location>
</feature>
<evidence type="ECO:0000313" key="4">
    <source>
        <dbReference type="RefSeq" id="XP_031373687.1"/>
    </source>
</evidence>